<dbReference type="Gene3D" id="1.20.5.320">
    <property type="entry name" value="6-Phosphogluconate Dehydrogenase, domain 3"/>
    <property type="match status" value="1"/>
</dbReference>
<protein>
    <submittedName>
        <fullName evidence="4">Nematode cuticle collagen domain protein</fullName>
    </submittedName>
</protein>
<dbReference type="SMART" id="SM01088">
    <property type="entry name" value="Col_cuticle_N"/>
    <property type="match status" value="1"/>
</dbReference>
<dbReference type="PROSITE" id="PS51257">
    <property type="entry name" value="PROKAR_LIPOPROTEIN"/>
    <property type="match status" value="1"/>
</dbReference>
<dbReference type="Proteomes" id="UP000252519">
    <property type="component" value="Unassembled WGS sequence"/>
</dbReference>
<sequence length="155" mass="16690">MQEERLIVTVASVCSLLALGACVIVIPSLYNEIIDVHNQVIDTVAVFRVETDSAWADMMDVQVTVAPPSKPRANPFNSVFRQKRQDFSSLPSYCHCEPLRLTCPPGPPGPPGMPGPNGMPGPRGNPGPDSTTVSHKAIRYPARKGIPASFLSPDQ</sequence>
<feature type="domain" description="Nematode cuticle collagen N-terminal" evidence="3">
    <location>
        <begin position="6"/>
        <end position="58"/>
    </location>
</feature>
<feature type="compositionally biased region" description="Pro residues" evidence="2">
    <location>
        <begin position="104"/>
        <end position="125"/>
    </location>
</feature>
<dbReference type="Pfam" id="PF01484">
    <property type="entry name" value="Col_cuticle_N"/>
    <property type="match status" value="1"/>
</dbReference>
<name>A0A368FRR0_ANCCA</name>
<keyword evidence="1" id="KW-0677">Repeat</keyword>
<dbReference type="PANTHER" id="PTHR24637:SF194">
    <property type="entry name" value="CUTICLE COLLAGEN 10-RELATED"/>
    <property type="match status" value="1"/>
</dbReference>
<proteinExistence type="predicted"/>
<accession>A0A368FRR0</accession>
<evidence type="ECO:0000256" key="1">
    <source>
        <dbReference type="ARBA" id="ARBA00022737"/>
    </source>
</evidence>
<dbReference type="InterPro" id="IPR002486">
    <property type="entry name" value="Col_cuticle_N"/>
</dbReference>
<dbReference type="AlphaFoldDB" id="A0A368FRR0"/>
<comment type="caution">
    <text evidence="4">The sequence shown here is derived from an EMBL/GenBank/DDBJ whole genome shotgun (WGS) entry which is preliminary data.</text>
</comment>
<organism evidence="4 5">
    <name type="scientific">Ancylostoma caninum</name>
    <name type="common">Dog hookworm</name>
    <dbReference type="NCBI Taxonomy" id="29170"/>
    <lineage>
        <taxon>Eukaryota</taxon>
        <taxon>Metazoa</taxon>
        <taxon>Ecdysozoa</taxon>
        <taxon>Nematoda</taxon>
        <taxon>Chromadorea</taxon>
        <taxon>Rhabditida</taxon>
        <taxon>Rhabditina</taxon>
        <taxon>Rhabditomorpha</taxon>
        <taxon>Strongyloidea</taxon>
        <taxon>Ancylostomatidae</taxon>
        <taxon>Ancylostomatinae</taxon>
        <taxon>Ancylostoma</taxon>
    </lineage>
</organism>
<dbReference type="GO" id="GO:0042302">
    <property type="term" value="F:structural constituent of cuticle"/>
    <property type="evidence" value="ECO:0007669"/>
    <property type="project" value="InterPro"/>
</dbReference>
<evidence type="ECO:0000313" key="5">
    <source>
        <dbReference type="Proteomes" id="UP000252519"/>
    </source>
</evidence>
<evidence type="ECO:0000256" key="2">
    <source>
        <dbReference type="SAM" id="MobiDB-lite"/>
    </source>
</evidence>
<keyword evidence="4" id="KW-0176">Collagen</keyword>
<reference evidence="4 5" key="1">
    <citation type="submission" date="2014-10" db="EMBL/GenBank/DDBJ databases">
        <title>Draft genome of the hookworm Ancylostoma caninum.</title>
        <authorList>
            <person name="Mitreva M."/>
        </authorList>
    </citation>
    <scope>NUCLEOTIDE SEQUENCE [LARGE SCALE GENOMIC DNA]</scope>
    <source>
        <strain evidence="4 5">Baltimore</strain>
    </source>
</reference>
<dbReference type="PANTHER" id="PTHR24637">
    <property type="entry name" value="COLLAGEN"/>
    <property type="match status" value="1"/>
</dbReference>
<dbReference type="EMBL" id="JOJR01000743">
    <property type="protein sequence ID" value="RCN34762.1"/>
    <property type="molecule type" value="Genomic_DNA"/>
</dbReference>
<evidence type="ECO:0000259" key="3">
    <source>
        <dbReference type="SMART" id="SM01088"/>
    </source>
</evidence>
<evidence type="ECO:0000313" key="4">
    <source>
        <dbReference type="EMBL" id="RCN34762.1"/>
    </source>
</evidence>
<dbReference type="OrthoDB" id="5875171at2759"/>
<gene>
    <name evidence="4" type="ORF">ANCCAN_19400</name>
</gene>
<dbReference type="STRING" id="29170.A0A368FRR0"/>
<dbReference type="GO" id="GO:0005581">
    <property type="term" value="C:collagen trimer"/>
    <property type="evidence" value="ECO:0007669"/>
    <property type="project" value="UniProtKB-KW"/>
</dbReference>
<keyword evidence="5" id="KW-1185">Reference proteome</keyword>
<feature type="region of interest" description="Disordered" evidence="2">
    <location>
        <begin position="104"/>
        <end position="155"/>
    </location>
</feature>